<evidence type="ECO:0000313" key="3">
    <source>
        <dbReference type="Proteomes" id="UP001642483"/>
    </source>
</evidence>
<sequence>MEQVLHELSAISEKLDSVENRLERLEQRPTPKPRNVCGNDDKPPRPPPPQVVFRQTSEEIISSNDGKGQKAGKFFDKQQCLFLTVQLEEIKLFVKSVPSVDKHLKKDQLKSLESVIDALTIKSEL</sequence>
<keyword evidence="3" id="KW-1185">Reference proteome</keyword>
<organism evidence="2 3">
    <name type="scientific">Clavelina lepadiformis</name>
    <name type="common">Light-bulb sea squirt</name>
    <name type="synonym">Ascidia lepadiformis</name>
    <dbReference type="NCBI Taxonomy" id="159417"/>
    <lineage>
        <taxon>Eukaryota</taxon>
        <taxon>Metazoa</taxon>
        <taxon>Chordata</taxon>
        <taxon>Tunicata</taxon>
        <taxon>Ascidiacea</taxon>
        <taxon>Aplousobranchia</taxon>
        <taxon>Clavelinidae</taxon>
        <taxon>Clavelina</taxon>
    </lineage>
</organism>
<feature type="region of interest" description="Disordered" evidence="1">
    <location>
        <begin position="19"/>
        <end position="70"/>
    </location>
</feature>
<name>A0ABP0G7K7_CLALP</name>
<evidence type="ECO:0000256" key="1">
    <source>
        <dbReference type="SAM" id="MobiDB-lite"/>
    </source>
</evidence>
<evidence type="ECO:0000313" key="2">
    <source>
        <dbReference type="EMBL" id="CAK8686624.1"/>
    </source>
</evidence>
<dbReference type="Proteomes" id="UP001642483">
    <property type="component" value="Unassembled WGS sequence"/>
</dbReference>
<protein>
    <submittedName>
        <fullName evidence="2">Uncharacterized protein</fullName>
    </submittedName>
</protein>
<dbReference type="EMBL" id="CAWYQH010000102">
    <property type="protein sequence ID" value="CAK8686624.1"/>
    <property type="molecule type" value="Genomic_DNA"/>
</dbReference>
<comment type="caution">
    <text evidence="2">The sequence shown here is derived from an EMBL/GenBank/DDBJ whole genome shotgun (WGS) entry which is preliminary data.</text>
</comment>
<accession>A0ABP0G7K7</accession>
<proteinExistence type="predicted"/>
<feature type="compositionally biased region" description="Polar residues" evidence="1">
    <location>
        <begin position="53"/>
        <end position="66"/>
    </location>
</feature>
<feature type="compositionally biased region" description="Basic and acidic residues" evidence="1">
    <location>
        <begin position="19"/>
        <end position="29"/>
    </location>
</feature>
<gene>
    <name evidence="2" type="ORF">CVLEPA_LOCUS18557</name>
</gene>
<reference evidence="2 3" key="1">
    <citation type="submission" date="2024-02" db="EMBL/GenBank/DDBJ databases">
        <authorList>
            <person name="Daric V."/>
            <person name="Darras S."/>
        </authorList>
    </citation>
    <scope>NUCLEOTIDE SEQUENCE [LARGE SCALE GENOMIC DNA]</scope>
</reference>